<dbReference type="SUPFAM" id="SSF53335">
    <property type="entry name" value="S-adenosyl-L-methionine-dependent methyltransferases"/>
    <property type="match status" value="1"/>
</dbReference>
<dbReference type="PANTHER" id="PTHR45875">
    <property type="entry name" value="METHYLTRANSFERASE N6AMT1"/>
    <property type="match status" value="1"/>
</dbReference>
<dbReference type="Pfam" id="PF05175">
    <property type="entry name" value="MTS"/>
    <property type="match status" value="1"/>
</dbReference>
<sequence length="248" mass="25878">MIGRWAVGEATAGRILGTLPLPQPTVTAPTGVYRPSVDSAMLCRRMVNHMQTHPKGVTSVIELCAGSGIASVYAALAGARVTAVDDTRESVEAVAVNAASNDVTVDVVRSDVRALPRLDPADLVVANPPYVPAPAHMPDGHAWNAGPNGRSVVDSIIGVLPELVRPAGAALLVQSDVCGVTPTLSGLADRGFDAAVTDEVVVDFGPVMHERALWLESQGFIEPGERTERVVVIRAVRSTSAVPRGASR</sequence>
<dbReference type="Proteomes" id="UP001501170">
    <property type="component" value="Unassembled WGS sequence"/>
</dbReference>
<dbReference type="EMBL" id="BAAARB010000012">
    <property type="protein sequence ID" value="GAA2383363.1"/>
    <property type="molecule type" value="Genomic_DNA"/>
</dbReference>
<organism evidence="6 7">
    <name type="scientific">Gordonia cholesterolivorans</name>
    <dbReference type="NCBI Taxonomy" id="559625"/>
    <lineage>
        <taxon>Bacteria</taxon>
        <taxon>Bacillati</taxon>
        <taxon>Actinomycetota</taxon>
        <taxon>Actinomycetes</taxon>
        <taxon>Mycobacteriales</taxon>
        <taxon>Gordoniaceae</taxon>
        <taxon>Gordonia</taxon>
    </lineage>
</organism>
<feature type="domain" description="Methyltransferase small" evidence="5">
    <location>
        <begin position="44"/>
        <end position="131"/>
    </location>
</feature>
<evidence type="ECO:0000313" key="7">
    <source>
        <dbReference type="Proteomes" id="UP001501170"/>
    </source>
</evidence>
<dbReference type="RefSeq" id="WP_006895031.1">
    <property type="nucleotide sequence ID" value="NZ_BAAARB010000012.1"/>
</dbReference>
<keyword evidence="7" id="KW-1185">Reference proteome</keyword>
<dbReference type="GO" id="GO:0032259">
    <property type="term" value="P:methylation"/>
    <property type="evidence" value="ECO:0007669"/>
    <property type="project" value="UniProtKB-KW"/>
</dbReference>
<dbReference type="GO" id="GO:0008168">
    <property type="term" value="F:methyltransferase activity"/>
    <property type="evidence" value="ECO:0007669"/>
    <property type="project" value="UniProtKB-KW"/>
</dbReference>
<evidence type="ECO:0000259" key="5">
    <source>
        <dbReference type="Pfam" id="PF05175"/>
    </source>
</evidence>
<evidence type="ECO:0000256" key="4">
    <source>
        <dbReference type="ARBA" id="ARBA00022691"/>
    </source>
</evidence>
<dbReference type="PROSITE" id="PS00092">
    <property type="entry name" value="N6_MTASE"/>
    <property type="match status" value="1"/>
</dbReference>
<dbReference type="CDD" id="cd02440">
    <property type="entry name" value="AdoMet_MTases"/>
    <property type="match status" value="1"/>
</dbReference>
<comment type="caution">
    <text evidence="6">The sequence shown here is derived from an EMBL/GenBank/DDBJ whole genome shotgun (WGS) entry which is preliminary data.</text>
</comment>
<evidence type="ECO:0000313" key="6">
    <source>
        <dbReference type="EMBL" id="GAA2383363.1"/>
    </source>
</evidence>
<dbReference type="PANTHER" id="PTHR45875:SF1">
    <property type="entry name" value="METHYLTRANSFERASE N6AMT1"/>
    <property type="match status" value="1"/>
</dbReference>
<evidence type="ECO:0000256" key="1">
    <source>
        <dbReference type="ARBA" id="ARBA00006149"/>
    </source>
</evidence>
<dbReference type="InterPro" id="IPR002052">
    <property type="entry name" value="DNA_methylase_N6_adenine_CS"/>
</dbReference>
<dbReference type="InterPro" id="IPR052190">
    <property type="entry name" value="Euk-Arch_PrmC-MTase"/>
</dbReference>
<proteinExistence type="inferred from homology"/>
<dbReference type="Gene3D" id="3.40.50.150">
    <property type="entry name" value="Vaccinia Virus protein VP39"/>
    <property type="match status" value="1"/>
</dbReference>
<name>A0ABN3HM30_9ACTN</name>
<accession>A0ABN3HM30</accession>
<keyword evidence="3" id="KW-0808">Transferase</keyword>
<evidence type="ECO:0000256" key="3">
    <source>
        <dbReference type="ARBA" id="ARBA00022679"/>
    </source>
</evidence>
<protein>
    <submittedName>
        <fullName evidence="6">Methyltransferase</fullName>
    </submittedName>
</protein>
<dbReference type="InterPro" id="IPR029063">
    <property type="entry name" value="SAM-dependent_MTases_sf"/>
</dbReference>
<keyword evidence="2 6" id="KW-0489">Methyltransferase</keyword>
<reference evidence="6 7" key="1">
    <citation type="journal article" date="2019" name="Int. J. Syst. Evol. Microbiol.">
        <title>The Global Catalogue of Microorganisms (GCM) 10K type strain sequencing project: providing services to taxonomists for standard genome sequencing and annotation.</title>
        <authorList>
            <consortium name="The Broad Institute Genomics Platform"/>
            <consortium name="The Broad Institute Genome Sequencing Center for Infectious Disease"/>
            <person name="Wu L."/>
            <person name="Ma J."/>
        </authorList>
    </citation>
    <scope>NUCLEOTIDE SEQUENCE [LARGE SCALE GENOMIC DNA]</scope>
    <source>
        <strain evidence="6 7">JCM 16227</strain>
    </source>
</reference>
<comment type="similarity">
    <text evidence="1">Belongs to the eukaryotic/archaeal PrmC-related family.</text>
</comment>
<dbReference type="InterPro" id="IPR007848">
    <property type="entry name" value="Small_mtfrase_dom"/>
</dbReference>
<evidence type="ECO:0000256" key="2">
    <source>
        <dbReference type="ARBA" id="ARBA00022603"/>
    </source>
</evidence>
<keyword evidence="4" id="KW-0949">S-adenosyl-L-methionine</keyword>
<gene>
    <name evidence="6" type="ORF">GCM10009855_24420</name>
</gene>